<dbReference type="AGR" id="WB:WBGene00021033"/>
<keyword evidence="3" id="KW-1185">Reference proteome</keyword>
<dbReference type="PANTHER" id="PTHR31720">
    <property type="entry name" value="SERPENTINE RECEPTOR, CLASS Z-RELATED"/>
    <property type="match status" value="1"/>
</dbReference>
<dbReference type="CTD" id="189213"/>
<dbReference type="InterPro" id="IPR018817">
    <property type="entry name" value="7TM_GPCR_serpentine_rcpt_Srz"/>
</dbReference>
<dbReference type="Proteomes" id="UP000001940">
    <property type="component" value="Chromosome IV"/>
</dbReference>
<gene>
    <name evidence="2 4" type="primary">srz-32</name>
    <name evidence="2" type="ORF">CELE_W05E7.2</name>
    <name evidence="4" type="ORF">W05E7.2</name>
</gene>
<evidence type="ECO:0000313" key="3">
    <source>
        <dbReference type="Proteomes" id="UP000001940"/>
    </source>
</evidence>
<keyword evidence="1" id="KW-0472">Membrane</keyword>
<keyword evidence="1" id="KW-0812">Transmembrane</keyword>
<dbReference type="RefSeq" id="NP_500345.2">
    <property type="nucleotide sequence ID" value="NM_067944.4"/>
</dbReference>
<feature type="transmembrane region" description="Helical" evidence="1">
    <location>
        <begin position="21"/>
        <end position="46"/>
    </location>
</feature>
<dbReference type="FunCoup" id="Q9TYW8">
    <property type="interactions" value="11"/>
</dbReference>
<dbReference type="KEGG" id="cel:CELE_W05E7.2"/>
<dbReference type="WormBase" id="W05E7.2">
    <property type="protein sequence ID" value="CE37277"/>
    <property type="gene ID" value="WBGene00021033"/>
    <property type="gene designation" value="srz-32"/>
</dbReference>
<dbReference type="PaxDb" id="6239-W05E7.2"/>
<feature type="transmembrane region" description="Helical" evidence="1">
    <location>
        <begin position="268"/>
        <end position="287"/>
    </location>
</feature>
<keyword evidence="1" id="KW-1133">Transmembrane helix</keyword>
<dbReference type="PANTHER" id="PTHR31720:SF3">
    <property type="entry name" value="SERPENTINE RECEPTOR, CLASS Z-RELATED"/>
    <property type="match status" value="1"/>
</dbReference>
<dbReference type="InParanoid" id="Q9TYW8"/>
<feature type="transmembrane region" description="Helical" evidence="1">
    <location>
        <begin position="66"/>
        <end position="88"/>
    </location>
</feature>
<dbReference type="PIR" id="T33755">
    <property type="entry name" value="T33755"/>
</dbReference>
<name>Q9TYW8_CAEEL</name>
<sequence>MEFTTRSNSIPAAVQISPSPFHFLWISTLVCILCCYIVLFPFYVYVNKVNRKRDEAAFIFPITNHFYKMVKTSYIIFTCGLLLVLFGFSLDIDFNDASIFSLKSIFLMLLFLITCILYVISEVFNYLISILALEKFIVYFSPRAEHFVKRVQNVQMKFIKCFYLAIGVKELVVNTSMLLMNKNGVADIRKSNEAIVLAITLGSTSALIFFSALLYIPITISVRRLAHLPSVKQSSPQKYIFWQTITVFIFKSFLIATALYLFHNGQGIVSELILILVVDVIITPVIIQISYLGCNKRNLNTLLNAFELRKFVRVILDQKESSTVYTTTNHMFKF</sequence>
<proteinExistence type="predicted"/>
<feature type="transmembrane region" description="Helical" evidence="1">
    <location>
        <begin position="195"/>
        <end position="218"/>
    </location>
</feature>
<accession>Q9TYW8</accession>
<feature type="transmembrane region" description="Helical" evidence="1">
    <location>
        <begin position="239"/>
        <end position="262"/>
    </location>
</feature>
<dbReference type="EMBL" id="BX284604">
    <property type="protein sequence ID" value="CCD62859.1"/>
    <property type="molecule type" value="Genomic_DNA"/>
</dbReference>
<feature type="transmembrane region" description="Helical" evidence="1">
    <location>
        <begin position="162"/>
        <end position="180"/>
    </location>
</feature>
<dbReference type="OMA" id="WQTMIIL"/>
<evidence type="ECO:0000313" key="4">
    <source>
        <dbReference type="WormBase" id="W05E7.2"/>
    </source>
</evidence>
<dbReference type="GeneID" id="189213"/>
<dbReference type="Pfam" id="PF10325">
    <property type="entry name" value="7TM_GPCR_Srz"/>
    <property type="match status" value="1"/>
</dbReference>
<dbReference type="HOGENOM" id="CLU_056063_2_1_1"/>
<dbReference type="eggNOG" id="ENOG502T3GP">
    <property type="taxonomic scope" value="Eukaryota"/>
</dbReference>
<dbReference type="AlphaFoldDB" id="Q9TYW8"/>
<dbReference type="PhylomeDB" id="Q9TYW8"/>
<evidence type="ECO:0000256" key="1">
    <source>
        <dbReference type="SAM" id="Phobius"/>
    </source>
</evidence>
<organism evidence="2 3">
    <name type="scientific">Caenorhabditis elegans</name>
    <dbReference type="NCBI Taxonomy" id="6239"/>
    <lineage>
        <taxon>Eukaryota</taxon>
        <taxon>Metazoa</taxon>
        <taxon>Ecdysozoa</taxon>
        <taxon>Nematoda</taxon>
        <taxon>Chromadorea</taxon>
        <taxon>Rhabditida</taxon>
        <taxon>Rhabditina</taxon>
        <taxon>Rhabditomorpha</taxon>
        <taxon>Rhabditoidea</taxon>
        <taxon>Rhabditidae</taxon>
        <taxon>Peloderinae</taxon>
        <taxon>Caenorhabditis</taxon>
    </lineage>
</organism>
<feature type="transmembrane region" description="Helical" evidence="1">
    <location>
        <begin position="100"/>
        <end position="120"/>
    </location>
</feature>
<dbReference type="UCSC" id="W05E7.2">
    <property type="organism name" value="c. elegans"/>
</dbReference>
<protein>
    <submittedName>
        <fullName evidence="2">Serpentine Receptor, class Z</fullName>
    </submittedName>
</protein>
<keyword evidence="2" id="KW-0675">Receptor</keyword>
<reference evidence="2 3" key="1">
    <citation type="journal article" date="1998" name="Science">
        <title>Genome sequence of the nematode C. elegans: a platform for investigating biology.</title>
        <authorList>
            <consortium name="The C. elegans sequencing consortium"/>
            <person name="Sulson J.E."/>
            <person name="Waterston R."/>
        </authorList>
    </citation>
    <scope>NUCLEOTIDE SEQUENCE [LARGE SCALE GENOMIC DNA]</scope>
    <source>
        <strain evidence="2 3">Bristol N2</strain>
    </source>
</reference>
<evidence type="ECO:0000313" key="2">
    <source>
        <dbReference type="EMBL" id="CCD62859.1"/>
    </source>
</evidence>